<dbReference type="RefSeq" id="WP_170863943.1">
    <property type="nucleotide sequence ID" value="NZ_JACEGB010000284.1"/>
</dbReference>
<sequence>MSEFHQNVPEIVQNLLTNVKVGGNINIETVQQIAQQIVINLASNPESKKLDT</sequence>
<dbReference type="AlphaFoldDB" id="A0A841UT83"/>
<gene>
    <name evidence="1" type="ORF">H0902_15425</name>
</gene>
<comment type="caution">
    <text evidence="1">The sequence shown here is derived from an EMBL/GenBank/DDBJ whole genome shotgun (WGS) entry which is preliminary data.</text>
</comment>
<evidence type="ECO:0000313" key="1">
    <source>
        <dbReference type="EMBL" id="MBC1192124.1"/>
    </source>
</evidence>
<dbReference type="Proteomes" id="UP000551499">
    <property type="component" value="Unassembled WGS sequence"/>
</dbReference>
<organism evidence="1 2">
    <name type="scientific">Microcystis aeruginosa BLCC-F108</name>
    <dbReference type="NCBI Taxonomy" id="2755317"/>
    <lineage>
        <taxon>Bacteria</taxon>
        <taxon>Bacillati</taxon>
        <taxon>Cyanobacteriota</taxon>
        <taxon>Cyanophyceae</taxon>
        <taxon>Oscillatoriophycideae</taxon>
        <taxon>Chroococcales</taxon>
        <taxon>Microcystaceae</taxon>
        <taxon>Microcystis</taxon>
    </lineage>
</organism>
<dbReference type="EMBL" id="JACEGB010000284">
    <property type="protein sequence ID" value="MBC1192124.1"/>
    <property type="molecule type" value="Genomic_DNA"/>
</dbReference>
<protein>
    <submittedName>
        <fullName evidence="1">Uncharacterized protein</fullName>
    </submittedName>
</protein>
<reference evidence="1 2" key="1">
    <citation type="submission" date="2020-07" db="EMBL/GenBank/DDBJ databases">
        <title>Genomes of two Microcystis aeruginosa (Cyanobacteria) strains from Florida (USA) with disparate toxicogenic potential.</title>
        <authorList>
            <person name="Lefler F.W."/>
            <person name="Barbosa M."/>
            <person name="Berthold D.E."/>
            <person name="Laughinghouse H.D. IV."/>
        </authorList>
    </citation>
    <scope>NUCLEOTIDE SEQUENCE [LARGE SCALE GENOMIC DNA]</scope>
    <source>
        <strain evidence="1 2">BLCCF108</strain>
    </source>
</reference>
<accession>A0A841UT83</accession>
<name>A0A841UT83_MICAE</name>
<evidence type="ECO:0000313" key="2">
    <source>
        <dbReference type="Proteomes" id="UP000551499"/>
    </source>
</evidence>
<proteinExistence type="predicted"/>